<keyword evidence="4 7" id="KW-0418">Kinase</keyword>
<dbReference type="GO" id="GO:0031037">
    <property type="term" value="P:myosin II filament disassembly"/>
    <property type="evidence" value="ECO:0007669"/>
    <property type="project" value="TreeGrafter"/>
</dbReference>
<evidence type="ECO:0000259" key="6">
    <source>
        <dbReference type="PROSITE" id="PS51158"/>
    </source>
</evidence>
<dbReference type="SUPFAM" id="SSF56112">
    <property type="entry name" value="Protein kinase-like (PK-like)"/>
    <property type="match status" value="1"/>
</dbReference>
<dbReference type="GO" id="GO:1903013">
    <property type="term" value="P:response to differentiation-inducing factor 1"/>
    <property type="evidence" value="ECO:0007669"/>
    <property type="project" value="TreeGrafter"/>
</dbReference>
<keyword evidence="5" id="KW-0067">ATP-binding</keyword>
<accession>A0A9W9AYJ0</accession>
<reference evidence="7" key="1">
    <citation type="submission" date="2022-08" db="EMBL/GenBank/DDBJ databases">
        <authorList>
            <consortium name="DOE Joint Genome Institute"/>
            <person name="Min B."/>
            <person name="Riley R."/>
            <person name="Sierra-Patev S."/>
            <person name="Naranjo-Ortiz M."/>
            <person name="Looney B."/>
            <person name="Konkel Z."/>
            <person name="Slot J.C."/>
            <person name="Sakamoto Y."/>
            <person name="Steenwyk J.L."/>
            <person name="Rokas A."/>
            <person name="Carro J."/>
            <person name="Camarero S."/>
            <person name="Ferreira P."/>
            <person name="Molpeceres G."/>
            <person name="Ruiz-Duenas F.J."/>
            <person name="Serrano A."/>
            <person name="Henrissat B."/>
            <person name="Drula E."/>
            <person name="Hughes K.W."/>
            <person name="Mata J.L."/>
            <person name="Ishikawa N.K."/>
            <person name="Vargas-Isla R."/>
            <person name="Ushijima S."/>
            <person name="Smith C.A."/>
            <person name="Ahrendt S."/>
            <person name="Andreopoulos W."/>
            <person name="He G."/>
            <person name="Labutti K."/>
            <person name="Lipzen A."/>
            <person name="Ng V."/>
            <person name="Sandor L."/>
            <person name="Barry K."/>
            <person name="Martinez A.T."/>
            <person name="Xiao Y."/>
            <person name="Gibbons J.G."/>
            <person name="Terashima K."/>
            <person name="Hibbett D.S."/>
            <person name="Grigoriev I.V."/>
        </authorList>
    </citation>
    <scope>NUCLEOTIDE SEQUENCE</scope>
    <source>
        <strain evidence="7">Sp2 HRB7682 ss15</strain>
    </source>
</reference>
<sequence>ASATPLQVIEYETHSFKKTICRLSQDGNTTLEQLSELETIEVAKNWLSYSKQGFPGGGYLGKGYYKYAIRAKYEGNDVALLQYIPQGSTSETNHQNLLAELDVLTQASGFAASFKERTQMTLSTTLPSESIDISYNPDGAFIGMTTSFIPAGPLPVNSSDVSDERSLLYNTFLVVPLLPTGGFCKERRFSGNSEIGQNDEDYAGMMIDAFAHHVVEDANGEYMLADIQGIVQFDKSIILFDPQAHTYVITGMSGSWDRGSEEIDKFCKEHKCNVICKQLELRDLLQPFPHRPW</sequence>
<dbReference type="Proteomes" id="UP001150238">
    <property type="component" value="Unassembled WGS sequence"/>
</dbReference>
<keyword evidence="3" id="KW-0547">Nucleotide-binding</keyword>
<gene>
    <name evidence="7" type="ORF">C8J55DRAFT_418833</name>
</gene>
<dbReference type="Gene3D" id="3.20.200.10">
    <property type="entry name" value="MHCK/EF2 kinase"/>
    <property type="match status" value="1"/>
</dbReference>
<evidence type="ECO:0000256" key="1">
    <source>
        <dbReference type="ARBA" id="ARBA00022527"/>
    </source>
</evidence>
<feature type="non-terminal residue" evidence="7">
    <location>
        <position position="293"/>
    </location>
</feature>
<evidence type="ECO:0000256" key="4">
    <source>
        <dbReference type="ARBA" id="ARBA00022777"/>
    </source>
</evidence>
<dbReference type="Pfam" id="PF02816">
    <property type="entry name" value="Alpha_kinase"/>
    <property type="match status" value="1"/>
</dbReference>
<keyword evidence="2" id="KW-0808">Transferase</keyword>
<dbReference type="PANTHER" id="PTHR45992">
    <property type="entry name" value="EUKARYOTIC ELONGATION FACTOR 2 KINASE-RELATED"/>
    <property type="match status" value="1"/>
</dbReference>
<name>A0A9W9AYJ0_9AGAR</name>
<dbReference type="InterPro" id="IPR004166">
    <property type="entry name" value="a-kinase_dom"/>
</dbReference>
<organism evidence="7 8">
    <name type="scientific">Lentinula lateritia</name>
    <dbReference type="NCBI Taxonomy" id="40482"/>
    <lineage>
        <taxon>Eukaryota</taxon>
        <taxon>Fungi</taxon>
        <taxon>Dikarya</taxon>
        <taxon>Basidiomycota</taxon>
        <taxon>Agaricomycotina</taxon>
        <taxon>Agaricomycetes</taxon>
        <taxon>Agaricomycetidae</taxon>
        <taxon>Agaricales</taxon>
        <taxon>Marasmiineae</taxon>
        <taxon>Omphalotaceae</taxon>
        <taxon>Lentinula</taxon>
    </lineage>
</organism>
<protein>
    <submittedName>
        <fullName evidence="7">Kinase-like domain-containing protein</fullName>
    </submittedName>
</protein>
<dbReference type="EMBL" id="JANVFS010000004">
    <property type="protein sequence ID" value="KAJ4492554.1"/>
    <property type="molecule type" value="Genomic_DNA"/>
</dbReference>
<dbReference type="CDD" id="cd04515">
    <property type="entry name" value="Alpha_kinase"/>
    <property type="match status" value="1"/>
</dbReference>
<dbReference type="PROSITE" id="PS51158">
    <property type="entry name" value="ALPHA_KINASE"/>
    <property type="match status" value="1"/>
</dbReference>
<dbReference type="GO" id="GO:0004674">
    <property type="term" value="F:protein serine/threonine kinase activity"/>
    <property type="evidence" value="ECO:0007669"/>
    <property type="project" value="UniProtKB-KW"/>
</dbReference>
<comment type="caution">
    <text evidence="7">The sequence shown here is derived from an EMBL/GenBank/DDBJ whole genome shotgun (WGS) entry which is preliminary data.</text>
</comment>
<dbReference type="AlphaFoldDB" id="A0A9W9AYJ0"/>
<evidence type="ECO:0000313" key="7">
    <source>
        <dbReference type="EMBL" id="KAJ4492554.1"/>
    </source>
</evidence>
<evidence type="ECO:0000256" key="2">
    <source>
        <dbReference type="ARBA" id="ARBA00022679"/>
    </source>
</evidence>
<dbReference type="InterPro" id="IPR051852">
    <property type="entry name" value="Alpha-type_PK"/>
</dbReference>
<dbReference type="PANTHER" id="PTHR45992:SF2">
    <property type="entry name" value="EUKARYOTIC ELONGATION FACTOR 2 KINASE"/>
    <property type="match status" value="1"/>
</dbReference>
<dbReference type="InterPro" id="IPR011009">
    <property type="entry name" value="Kinase-like_dom_sf"/>
</dbReference>
<evidence type="ECO:0000256" key="3">
    <source>
        <dbReference type="ARBA" id="ARBA00022741"/>
    </source>
</evidence>
<proteinExistence type="predicted"/>
<keyword evidence="1" id="KW-0723">Serine/threonine-protein kinase</keyword>
<evidence type="ECO:0000313" key="8">
    <source>
        <dbReference type="Proteomes" id="UP001150238"/>
    </source>
</evidence>
<evidence type="ECO:0000256" key="5">
    <source>
        <dbReference type="ARBA" id="ARBA00022840"/>
    </source>
</evidence>
<feature type="domain" description="Alpha-type protein kinase" evidence="6">
    <location>
        <begin position="22"/>
        <end position="284"/>
    </location>
</feature>
<reference evidence="7" key="2">
    <citation type="journal article" date="2023" name="Proc. Natl. Acad. Sci. U.S.A.">
        <title>A global phylogenomic analysis of the shiitake genus Lentinula.</title>
        <authorList>
            <person name="Sierra-Patev S."/>
            <person name="Min B."/>
            <person name="Naranjo-Ortiz M."/>
            <person name="Looney B."/>
            <person name="Konkel Z."/>
            <person name="Slot J.C."/>
            <person name="Sakamoto Y."/>
            <person name="Steenwyk J.L."/>
            <person name="Rokas A."/>
            <person name="Carro J."/>
            <person name="Camarero S."/>
            <person name="Ferreira P."/>
            <person name="Molpeceres G."/>
            <person name="Ruiz-Duenas F.J."/>
            <person name="Serrano A."/>
            <person name="Henrissat B."/>
            <person name="Drula E."/>
            <person name="Hughes K.W."/>
            <person name="Mata J.L."/>
            <person name="Ishikawa N.K."/>
            <person name="Vargas-Isla R."/>
            <person name="Ushijima S."/>
            <person name="Smith C.A."/>
            <person name="Donoghue J."/>
            <person name="Ahrendt S."/>
            <person name="Andreopoulos W."/>
            <person name="He G."/>
            <person name="LaButti K."/>
            <person name="Lipzen A."/>
            <person name="Ng V."/>
            <person name="Riley R."/>
            <person name="Sandor L."/>
            <person name="Barry K."/>
            <person name="Martinez A.T."/>
            <person name="Xiao Y."/>
            <person name="Gibbons J.G."/>
            <person name="Terashima K."/>
            <person name="Grigoriev I.V."/>
            <person name="Hibbett D."/>
        </authorList>
    </citation>
    <scope>NUCLEOTIDE SEQUENCE</scope>
    <source>
        <strain evidence="7">Sp2 HRB7682 ss15</strain>
    </source>
</reference>
<dbReference type="GO" id="GO:0005524">
    <property type="term" value="F:ATP binding"/>
    <property type="evidence" value="ECO:0007669"/>
    <property type="project" value="UniProtKB-KW"/>
</dbReference>